<dbReference type="Proteomes" id="UP000734854">
    <property type="component" value="Unassembled WGS sequence"/>
</dbReference>
<organism evidence="1 2">
    <name type="scientific">Zingiber officinale</name>
    <name type="common">Ginger</name>
    <name type="synonym">Amomum zingiber</name>
    <dbReference type="NCBI Taxonomy" id="94328"/>
    <lineage>
        <taxon>Eukaryota</taxon>
        <taxon>Viridiplantae</taxon>
        <taxon>Streptophyta</taxon>
        <taxon>Embryophyta</taxon>
        <taxon>Tracheophyta</taxon>
        <taxon>Spermatophyta</taxon>
        <taxon>Magnoliopsida</taxon>
        <taxon>Liliopsida</taxon>
        <taxon>Zingiberales</taxon>
        <taxon>Zingiberaceae</taxon>
        <taxon>Zingiber</taxon>
    </lineage>
</organism>
<dbReference type="AlphaFoldDB" id="A0A8J5KDB7"/>
<evidence type="ECO:0000313" key="1">
    <source>
        <dbReference type="EMBL" id="KAG6476448.1"/>
    </source>
</evidence>
<keyword evidence="2" id="KW-1185">Reference proteome</keyword>
<name>A0A8J5KDB7_ZINOF</name>
<gene>
    <name evidence="1" type="ORF">ZIOFF_065689</name>
</gene>
<protein>
    <submittedName>
        <fullName evidence="1">Uncharacterized protein</fullName>
    </submittedName>
</protein>
<evidence type="ECO:0000313" key="2">
    <source>
        <dbReference type="Proteomes" id="UP000734854"/>
    </source>
</evidence>
<comment type="caution">
    <text evidence="1">The sequence shown here is derived from an EMBL/GenBank/DDBJ whole genome shotgun (WGS) entry which is preliminary data.</text>
</comment>
<accession>A0A8J5KDB7</accession>
<proteinExistence type="predicted"/>
<sequence length="200" mass="22033">MWLRGRAPVPKCRPLPTQSSVDIGCRLPTLGRGHRVLTGSRADHLLTTGYADVLAPWTIVPLIHCHHLFHRSQPQFLAYVVRLGIIFNLYVGVGDMNVVVWCSKKCVGHLTVNHIYSSNEVEVAEATGNVLVDFVSSEIVAELQHLTVGNSRMVEIADFGKNFAKIVAADIADIVDIVENELMDNSENDVDSVDAEMMAE</sequence>
<reference evidence="1 2" key="1">
    <citation type="submission" date="2020-08" db="EMBL/GenBank/DDBJ databases">
        <title>Plant Genome Project.</title>
        <authorList>
            <person name="Zhang R.-G."/>
        </authorList>
    </citation>
    <scope>NUCLEOTIDE SEQUENCE [LARGE SCALE GENOMIC DNA]</scope>
    <source>
        <tissue evidence="1">Rhizome</tissue>
    </source>
</reference>
<dbReference type="EMBL" id="JACMSC010000018">
    <property type="protein sequence ID" value="KAG6476448.1"/>
    <property type="molecule type" value="Genomic_DNA"/>
</dbReference>